<dbReference type="Proteomes" id="UP000564836">
    <property type="component" value="Chromosome"/>
</dbReference>
<name>A0A7Z0QAZ4_9BRAD</name>
<gene>
    <name evidence="3" type="ORF">G6321_00045825</name>
    <name evidence="2" type="ORF">G6321_22555</name>
</gene>
<keyword evidence="1" id="KW-0732">Signal</keyword>
<reference evidence="3 4" key="3">
    <citation type="journal article" date="2022" name="Int. J. Syst. Evol. Microbiol.">
        <title>Strains of Bradyrhizobium barranii sp. nov. associated with legumes native to Canada are symbionts of soybeans and belong to different subspecies (subsp. barranii subsp. nov. and subsp. apii subsp. nov.) and symbiovars (sv. glycinearum and sv. septentrionale).</title>
        <authorList>
            <person name="Bromfield E.S.P."/>
            <person name="Cloutier S."/>
            <person name="Wasai-Hara S."/>
            <person name="Minamisawa K."/>
        </authorList>
    </citation>
    <scope>NUCLEOTIDE SEQUENCE [LARGE SCALE GENOMIC DNA]</scope>
    <source>
        <strain evidence="3 4">323S2</strain>
    </source>
</reference>
<evidence type="ECO:0000313" key="4">
    <source>
        <dbReference type="Proteomes" id="UP000564836"/>
    </source>
</evidence>
<feature type="chain" id="PRO_5031174231" evidence="1">
    <location>
        <begin position="23"/>
        <end position="182"/>
    </location>
</feature>
<dbReference type="AlphaFoldDB" id="A0A7Z0QAZ4"/>
<protein>
    <submittedName>
        <fullName evidence="2">Uncharacterized protein</fullName>
    </submittedName>
</protein>
<dbReference type="RefSeq" id="WP_166348644.1">
    <property type="nucleotide sequence ID" value="NZ_CP088280.1"/>
</dbReference>
<evidence type="ECO:0000313" key="3">
    <source>
        <dbReference type="EMBL" id="UGX92878.1"/>
    </source>
</evidence>
<evidence type="ECO:0000313" key="2">
    <source>
        <dbReference type="EMBL" id="NYY91119.1"/>
    </source>
</evidence>
<organism evidence="2">
    <name type="scientific">Bradyrhizobium barranii subsp. barranii</name>
    <dbReference type="NCBI Taxonomy" id="2823807"/>
    <lineage>
        <taxon>Bacteria</taxon>
        <taxon>Pseudomonadati</taxon>
        <taxon>Pseudomonadota</taxon>
        <taxon>Alphaproteobacteria</taxon>
        <taxon>Hyphomicrobiales</taxon>
        <taxon>Nitrobacteraceae</taxon>
        <taxon>Bradyrhizobium</taxon>
        <taxon>Bradyrhizobium barranii</taxon>
    </lineage>
</organism>
<evidence type="ECO:0000256" key="1">
    <source>
        <dbReference type="SAM" id="SignalP"/>
    </source>
</evidence>
<dbReference type="EMBL" id="JACBFH010000001">
    <property type="protein sequence ID" value="NYY91119.1"/>
    <property type="molecule type" value="Genomic_DNA"/>
</dbReference>
<sequence length="182" mass="20041">MSRALCRLISILLLGVGGPASAGGSSDFWDRLALKDGPFFILSIKYADREARKRILDKAAGGADLHFISRLIVRIARDNAMSLEKDAGIQDVELLAPRSTDYTFHRLMELYRVYLYQVSGRFGISAVNFSQGVSYWDRNTGERGDKRAGPGCLDSAPLDLSGFLPGYAERGALRFCRCVGRA</sequence>
<reference evidence="2" key="2">
    <citation type="submission" date="2020-06" db="EMBL/GenBank/DDBJ databases">
        <title>Whole Genome Sequence of Bradyrhizobium sp. Strain 323S2.</title>
        <authorList>
            <person name="Bromfield E.S.P."/>
        </authorList>
    </citation>
    <scope>NUCLEOTIDE SEQUENCE [LARGE SCALE GENOMIC DNA]</scope>
    <source>
        <strain evidence="2">323S2</strain>
    </source>
</reference>
<reference evidence="3 4" key="1">
    <citation type="journal article" date="2017" name="Syst. Appl. Microbiol.">
        <title>Soybeans inoculated with root zone soils of Canadian native legumes harbour diverse and novel Bradyrhizobium spp. that possess agricultural potential.</title>
        <authorList>
            <person name="Bromfield E.S.P."/>
            <person name="Cloutier S."/>
            <person name="Tambong J.T."/>
            <person name="Tran Thi T.V."/>
        </authorList>
    </citation>
    <scope>NUCLEOTIDE SEQUENCE [LARGE SCALE GENOMIC DNA]</scope>
    <source>
        <strain evidence="3 4">323S2</strain>
    </source>
</reference>
<accession>A0A7Z0QAZ4</accession>
<proteinExistence type="predicted"/>
<dbReference type="EMBL" id="CP088280">
    <property type="protein sequence ID" value="UGX92878.1"/>
    <property type="molecule type" value="Genomic_DNA"/>
</dbReference>
<feature type="signal peptide" evidence="1">
    <location>
        <begin position="1"/>
        <end position="22"/>
    </location>
</feature>